<feature type="domain" description="Dihydrodipicolinate reductase N-terminal" evidence="14">
    <location>
        <begin position="7"/>
        <end position="130"/>
    </location>
</feature>
<dbReference type="EC" id="1.17.1.8" evidence="10 13"/>
<feature type="active site" description="Proton donor/acceptor" evidence="13">
    <location>
        <position position="160"/>
    </location>
</feature>
<dbReference type="InterPro" id="IPR036291">
    <property type="entry name" value="NAD(P)-bd_dom_sf"/>
</dbReference>
<dbReference type="GO" id="GO:0050661">
    <property type="term" value="F:NADP binding"/>
    <property type="evidence" value="ECO:0007669"/>
    <property type="project" value="UniProtKB-UniRule"/>
</dbReference>
<comment type="caution">
    <text evidence="13">Was originally thought to be a dihydrodipicolinate reductase (DHDPR), catalyzing the conversion of dihydrodipicolinate to tetrahydrodipicolinate. However, it was shown in E.coli that the substrate of the enzymatic reaction is not dihydrodipicolinate (DHDP) but in fact (2S,4S)-4-hydroxy-2,3,4,5-tetrahydrodipicolinic acid (HTPA), the product released by the DapA-catalyzed reaction.</text>
</comment>
<evidence type="ECO:0000256" key="3">
    <source>
        <dbReference type="ARBA" id="ARBA00022605"/>
    </source>
</evidence>
<evidence type="ECO:0000256" key="6">
    <source>
        <dbReference type="ARBA" id="ARBA00023002"/>
    </source>
</evidence>
<evidence type="ECO:0000313" key="16">
    <source>
        <dbReference type="EMBL" id="CAL4042466.1"/>
    </source>
</evidence>
<gene>
    <name evidence="13 16" type="primary">dapB</name>
    <name evidence="16" type="ORF">BUANCORI2928_117</name>
</gene>
<dbReference type="AlphaFoldDB" id="A0AAT9IG00"/>
<dbReference type="PROSITE" id="PS01298">
    <property type="entry name" value="DAPB"/>
    <property type="match status" value="1"/>
</dbReference>
<evidence type="ECO:0000259" key="15">
    <source>
        <dbReference type="Pfam" id="PF05173"/>
    </source>
</evidence>
<keyword evidence="6 13" id="KW-0560">Oxidoreductase</keyword>
<dbReference type="GO" id="GO:0019877">
    <property type="term" value="P:diaminopimelate biosynthetic process"/>
    <property type="evidence" value="ECO:0007669"/>
    <property type="project" value="UniProtKB-UniRule"/>
</dbReference>
<evidence type="ECO:0000256" key="9">
    <source>
        <dbReference type="ARBA" id="ARBA00037922"/>
    </source>
</evidence>
<feature type="binding site" evidence="13">
    <location>
        <position position="161"/>
    </location>
    <ligand>
        <name>(S)-2,3,4,5-tetrahydrodipicolinate</name>
        <dbReference type="ChEBI" id="CHEBI:16845"/>
    </ligand>
</feature>
<name>A0AAT9IG00_9GAMM</name>
<dbReference type="NCBIfam" id="TIGR00036">
    <property type="entry name" value="dapB"/>
    <property type="match status" value="1"/>
</dbReference>
<keyword evidence="7 13" id="KW-0520">NAD</keyword>
<comment type="subunit">
    <text evidence="13">Homotetramer.</text>
</comment>
<dbReference type="GO" id="GO:0008839">
    <property type="term" value="F:4-hydroxy-tetrahydrodipicolinate reductase"/>
    <property type="evidence" value="ECO:0007669"/>
    <property type="project" value="UniProtKB-UniRule"/>
</dbReference>
<organism evidence="16">
    <name type="scientific">Buchnera aphidicola</name>
    <name type="common">Anoecia corni</name>
    <dbReference type="NCBI Taxonomy" id="2994477"/>
    <lineage>
        <taxon>Bacteria</taxon>
        <taxon>Pseudomonadati</taxon>
        <taxon>Pseudomonadota</taxon>
        <taxon>Gammaproteobacteria</taxon>
        <taxon>Enterobacterales</taxon>
        <taxon>Erwiniaceae</taxon>
        <taxon>Buchnera</taxon>
    </lineage>
</organism>
<protein>
    <recommendedName>
        <fullName evidence="10 13">4-hydroxy-tetrahydrodipicolinate reductase</fullName>
        <shortName evidence="13">HTPA reductase</shortName>
        <ecNumber evidence="10 13">1.17.1.8</ecNumber>
    </recommendedName>
</protein>
<dbReference type="InterPro" id="IPR022663">
    <property type="entry name" value="DapB_C"/>
</dbReference>
<dbReference type="FunFam" id="3.30.360.10:FF:000004">
    <property type="entry name" value="4-hydroxy-tetrahydrodipicolinate reductase"/>
    <property type="match status" value="1"/>
</dbReference>
<evidence type="ECO:0000259" key="14">
    <source>
        <dbReference type="Pfam" id="PF01113"/>
    </source>
</evidence>
<feature type="binding site" evidence="13">
    <location>
        <begin position="13"/>
        <end position="18"/>
    </location>
    <ligand>
        <name>NAD(+)</name>
        <dbReference type="ChEBI" id="CHEBI:57540"/>
    </ligand>
</feature>
<dbReference type="GO" id="GO:0016726">
    <property type="term" value="F:oxidoreductase activity, acting on CH or CH2 groups, NAD or NADP as acceptor"/>
    <property type="evidence" value="ECO:0007669"/>
    <property type="project" value="UniProtKB-UniRule"/>
</dbReference>
<accession>A0AAT9IG00</accession>
<dbReference type="InterPro" id="IPR023940">
    <property type="entry name" value="DHDPR_bac"/>
</dbReference>
<evidence type="ECO:0000256" key="11">
    <source>
        <dbReference type="ARBA" id="ARBA00049080"/>
    </source>
</evidence>
<keyword evidence="3 13" id="KW-0028">Amino-acid biosynthesis</keyword>
<dbReference type="SUPFAM" id="SSF55347">
    <property type="entry name" value="Glyceraldehyde-3-phosphate dehydrogenase-like, C-terminal domain"/>
    <property type="match status" value="1"/>
</dbReference>
<dbReference type="GO" id="GO:0009089">
    <property type="term" value="P:lysine biosynthetic process via diaminopimelate"/>
    <property type="evidence" value="ECO:0007669"/>
    <property type="project" value="UniProtKB-UniRule"/>
</dbReference>
<feature type="active site" description="Proton donor" evidence="13">
    <location>
        <position position="164"/>
    </location>
</feature>
<dbReference type="HAMAP" id="MF_00102">
    <property type="entry name" value="DapB"/>
    <property type="match status" value="1"/>
</dbReference>
<dbReference type="CDD" id="cd02274">
    <property type="entry name" value="DHDPR_N"/>
    <property type="match status" value="1"/>
</dbReference>
<comment type="catalytic activity">
    <reaction evidence="11 13">
        <text>(S)-2,3,4,5-tetrahydrodipicolinate + NADP(+) + H2O = (2S,4S)-4-hydroxy-2,3,4,5-tetrahydrodipicolinate + NADPH + H(+)</text>
        <dbReference type="Rhea" id="RHEA:35331"/>
        <dbReference type="ChEBI" id="CHEBI:15377"/>
        <dbReference type="ChEBI" id="CHEBI:15378"/>
        <dbReference type="ChEBI" id="CHEBI:16845"/>
        <dbReference type="ChEBI" id="CHEBI:57783"/>
        <dbReference type="ChEBI" id="CHEBI:58349"/>
        <dbReference type="ChEBI" id="CHEBI:67139"/>
        <dbReference type="EC" id="1.17.1.8"/>
    </reaction>
</comment>
<dbReference type="Pfam" id="PF01113">
    <property type="entry name" value="DapB_N"/>
    <property type="match status" value="1"/>
</dbReference>
<dbReference type="Pfam" id="PF05173">
    <property type="entry name" value="DapB_C"/>
    <property type="match status" value="1"/>
</dbReference>
<dbReference type="PANTHER" id="PTHR20836">
    <property type="entry name" value="DIHYDRODIPICOLINATE REDUCTASE"/>
    <property type="match status" value="1"/>
</dbReference>
<sequence>MHWKIMIKIALSGTLGKMGKSLIQEIYKDKNITLSVAIISNDQYISKNKNPILNELKKNNVLIVTSLEKVCDKFDVLIDFSSIDKTLENIKICYKNKKKIVIGTTGFNSEEQKHIFEISKKIGVVQSSNFSIGINLVLQLIDRVAKTIGSDSDIEIIEEHHSEKKDAPSGTAITLGKKIANAMNNDFEKIAVYSRAGNIGVRKKNTIGFSVIRNGNIIGNHTVIFANKHEHIKITHKAIDRSIFAKGAIKSAIWVCKKDKGFFSMNDVLKL</sequence>
<feature type="domain" description="Dihydrodipicolinate reductase C-terminal" evidence="15">
    <location>
        <begin position="133"/>
        <end position="269"/>
    </location>
</feature>
<dbReference type="PIRSF" id="PIRSF000161">
    <property type="entry name" value="DHPR"/>
    <property type="match status" value="1"/>
</dbReference>
<keyword evidence="2 13" id="KW-0963">Cytoplasm</keyword>
<evidence type="ECO:0000256" key="10">
    <source>
        <dbReference type="ARBA" id="ARBA00038983"/>
    </source>
</evidence>
<feature type="binding site" evidence="13">
    <location>
        <begin position="127"/>
        <end position="130"/>
    </location>
    <ligand>
        <name>NAD(+)</name>
        <dbReference type="ChEBI" id="CHEBI:57540"/>
    </ligand>
</feature>
<dbReference type="GO" id="GO:0005829">
    <property type="term" value="C:cytosol"/>
    <property type="evidence" value="ECO:0007669"/>
    <property type="project" value="TreeGrafter"/>
</dbReference>
<evidence type="ECO:0000256" key="4">
    <source>
        <dbReference type="ARBA" id="ARBA00022857"/>
    </source>
</evidence>
<evidence type="ECO:0000256" key="8">
    <source>
        <dbReference type="ARBA" id="ARBA00023154"/>
    </source>
</evidence>
<dbReference type="PANTHER" id="PTHR20836:SF0">
    <property type="entry name" value="4-HYDROXY-TETRAHYDRODIPICOLINATE REDUCTASE 1, CHLOROPLASTIC-RELATED"/>
    <property type="match status" value="1"/>
</dbReference>
<dbReference type="Gene3D" id="3.30.360.10">
    <property type="entry name" value="Dihydrodipicolinate Reductase, domain 2"/>
    <property type="match status" value="1"/>
</dbReference>
<keyword evidence="4 13" id="KW-0521">NADP</keyword>
<dbReference type="InterPro" id="IPR000846">
    <property type="entry name" value="DapB_N"/>
</dbReference>
<evidence type="ECO:0000256" key="7">
    <source>
        <dbReference type="ARBA" id="ARBA00023027"/>
    </source>
</evidence>
<feature type="binding site" evidence="13">
    <location>
        <begin position="170"/>
        <end position="171"/>
    </location>
    <ligand>
        <name>(S)-2,3,4,5-tetrahydrodipicolinate</name>
        <dbReference type="ChEBI" id="CHEBI:16845"/>
    </ligand>
</feature>
<feature type="binding site" evidence="13">
    <location>
        <begin position="103"/>
        <end position="105"/>
    </location>
    <ligand>
        <name>NAD(+)</name>
        <dbReference type="ChEBI" id="CHEBI:57540"/>
    </ligand>
</feature>
<reference evidence="16" key="1">
    <citation type="submission" date="2024-06" db="EMBL/GenBank/DDBJ databases">
        <authorList>
            <person name="Manzano-Marin A."/>
            <person name="Manzano-Marin A."/>
            <person name="Alejandro Manzano Marin A."/>
        </authorList>
    </citation>
    <scope>NUCLEOTIDE SEQUENCE</scope>
    <source>
        <strain evidence="16">Ancorni-2928</strain>
    </source>
</reference>
<dbReference type="Gene3D" id="3.40.50.720">
    <property type="entry name" value="NAD(P)-binding Rossmann-like Domain"/>
    <property type="match status" value="1"/>
</dbReference>
<comment type="function">
    <text evidence="13">Catalyzes the conversion of 4-hydroxy-tetrahydrodipicolinate (HTPA) to tetrahydrodipicolinate.</text>
</comment>
<evidence type="ECO:0000256" key="12">
    <source>
        <dbReference type="ARBA" id="ARBA00049396"/>
    </source>
</evidence>
<evidence type="ECO:0000256" key="2">
    <source>
        <dbReference type="ARBA" id="ARBA00022490"/>
    </source>
</evidence>
<comment type="pathway">
    <text evidence="9 13">Amino-acid biosynthesis; L-lysine biosynthesis via DAP pathway; (S)-tetrahydrodipicolinate from L-aspartate: step 4/4.</text>
</comment>
<comment type="similarity">
    <text evidence="1 13">Belongs to the DapB family.</text>
</comment>
<comment type="caution">
    <text evidence="13">Lacks conserved residue(s) required for the propagation of feature annotation.</text>
</comment>
<evidence type="ECO:0000256" key="5">
    <source>
        <dbReference type="ARBA" id="ARBA00022915"/>
    </source>
</evidence>
<dbReference type="InterPro" id="IPR022664">
    <property type="entry name" value="DapB_N_CS"/>
</dbReference>
<evidence type="ECO:0000256" key="13">
    <source>
        <dbReference type="HAMAP-Rule" id="MF_00102"/>
    </source>
</evidence>
<dbReference type="GO" id="GO:0051287">
    <property type="term" value="F:NAD binding"/>
    <property type="evidence" value="ECO:0007669"/>
    <property type="project" value="UniProtKB-UniRule"/>
</dbReference>
<proteinExistence type="inferred from homology"/>
<dbReference type="EMBL" id="OZ060371">
    <property type="protein sequence ID" value="CAL4042466.1"/>
    <property type="molecule type" value="Genomic_DNA"/>
</dbReference>
<keyword evidence="5 13" id="KW-0220">Diaminopimelate biosynthesis</keyword>
<keyword evidence="8 13" id="KW-0457">Lysine biosynthesis</keyword>
<evidence type="ECO:0000256" key="1">
    <source>
        <dbReference type="ARBA" id="ARBA00006642"/>
    </source>
</evidence>
<dbReference type="SUPFAM" id="SSF51735">
    <property type="entry name" value="NAD(P)-binding Rossmann-fold domains"/>
    <property type="match status" value="1"/>
</dbReference>
<comment type="subcellular location">
    <subcellularLocation>
        <location evidence="13">Cytoplasm</location>
    </subcellularLocation>
</comment>
<comment type="catalytic activity">
    <reaction evidence="12 13">
        <text>(S)-2,3,4,5-tetrahydrodipicolinate + NAD(+) + H2O = (2S,4S)-4-hydroxy-2,3,4,5-tetrahydrodipicolinate + NADH + H(+)</text>
        <dbReference type="Rhea" id="RHEA:35323"/>
        <dbReference type="ChEBI" id="CHEBI:15377"/>
        <dbReference type="ChEBI" id="CHEBI:15378"/>
        <dbReference type="ChEBI" id="CHEBI:16845"/>
        <dbReference type="ChEBI" id="CHEBI:57540"/>
        <dbReference type="ChEBI" id="CHEBI:57945"/>
        <dbReference type="ChEBI" id="CHEBI:67139"/>
        <dbReference type="EC" id="1.17.1.8"/>
    </reaction>
</comment>